<name>X1DS32_9ZZZZ</name>
<dbReference type="EMBL" id="BART01031135">
    <property type="protein sequence ID" value="GAH11045.1"/>
    <property type="molecule type" value="Genomic_DNA"/>
</dbReference>
<reference evidence="1" key="1">
    <citation type="journal article" date="2014" name="Front. Microbiol.">
        <title>High frequency of phylogenetically diverse reductive dehalogenase-homologous genes in deep subseafloor sedimentary metagenomes.</title>
        <authorList>
            <person name="Kawai M."/>
            <person name="Futagami T."/>
            <person name="Toyoda A."/>
            <person name="Takaki Y."/>
            <person name="Nishi S."/>
            <person name="Hori S."/>
            <person name="Arai W."/>
            <person name="Tsubouchi T."/>
            <person name="Morono Y."/>
            <person name="Uchiyama I."/>
            <person name="Ito T."/>
            <person name="Fujiyama A."/>
            <person name="Inagaki F."/>
            <person name="Takami H."/>
        </authorList>
    </citation>
    <scope>NUCLEOTIDE SEQUENCE</scope>
    <source>
        <strain evidence="1">Expedition CK06-06</strain>
    </source>
</reference>
<feature type="non-terminal residue" evidence="1">
    <location>
        <position position="92"/>
    </location>
</feature>
<gene>
    <name evidence="1" type="ORF">S01H4_54146</name>
</gene>
<organism evidence="1">
    <name type="scientific">marine sediment metagenome</name>
    <dbReference type="NCBI Taxonomy" id="412755"/>
    <lineage>
        <taxon>unclassified sequences</taxon>
        <taxon>metagenomes</taxon>
        <taxon>ecological metagenomes</taxon>
    </lineage>
</organism>
<dbReference type="InterPro" id="IPR036388">
    <property type="entry name" value="WH-like_DNA-bd_sf"/>
</dbReference>
<sequence length="92" mass="10831">MSSKTESKTWDLKAAKKLFQEYLIRSIGEKKKEVKLPENTVKIDNLNRQQTLERIYKLTDSIIDMIYEDGRPSIKLPTRSSTNIIWDEENDL</sequence>
<evidence type="ECO:0000313" key="1">
    <source>
        <dbReference type="EMBL" id="GAH11045.1"/>
    </source>
</evidence>
<proteinExistence type="predicted"/>
<dbReference type="AlphaFoldDB" id="X1DS32"/>
<protein>
    <submittedName>
        <fullName evidence="1">Uncharacterized protein</fullName>
    </submittedName>
</protein>
<comment type="caution">
    <text evidence="1">The sequence shown here is derived from an EMBL/GenBank/DDBJ whole genome shotgun (WGS) entry which is preliminary data.</text>
</comment>
<accession>X1DS32</accession>
<dbReference type="Gene3D" id="1.10.10.10">
    <property type="entry name" value="Winged helix-like DNA-binding domain superfamily/Winged helix DNA-binding domain"/>
    <property type="match status" value="1"/>
</dbReference>